<comment type="caution">
    <text evidence="2">The sequence shown here is derived from an EMBL/GenBank/DDBJ whole genome shotgun (WGS) entry which is preliminary data.</text>
</comment>
<dbReference type="GO" id="GO:0051920">
    <property type="term" value="F:peroxiredoxin activity"/>
    <property type="evidence" value="ECO:0007669"/>
    <property type="project" value="InterPro"/>
</dbReference>
<dbReference type="EMBL" id="BBNQ01000008">
    <property type="protein sequence ID" value="GAL62774.1"/>
    <property type="molecule type" value="Genomic_DNA"/>
</dbReference>
<keyword evidence="2" id="KW-0560">Oxidoreductase</keyword>
<evidence type="ECO:0000313" key="3">
    <source>
        <dbReference type="Proteomes" id="UP000029644"/>
    </source>
</evidence>
<accession>A0A090VHE1</accession>
<keyword evidence="2" id="KW-0575">Peroxidase</keyword>
<protein>
    <submittedName>
        <fullName evidence="2">Alkylhydroperoxidase AhpD core</fullName>
    </submittedName>
</protein>
<dbReference type="PANTHER" id="PTHR35446">
    <property type="entry name" value="SI:CH211-175M2.5"/>
    <property type="match status" value="1"/>
</dbReference>
<feature type="domain" description="Carboxymuconolactone decarboxylase-like" evidence="1">
    <location>
        <begin position="59"/>
        <end position="132"/>
    </location>
</feature>
<evidence type="ECO:0000313" key="2">
    <source>
        <dbReference type="EMBL" id="GAL62774.1"/>
    </source>
</evidence>
<evidence type="ECO:0000259" key="1">
    <source>
        <dbReference type="Pfam" id="PF02627"/>
    </source>
</evidence>
<sequence>MYQDNQTQKIIIKFKNMSTFNVLTREEVSENNQAIFDNLKKAVGFVPNLYAAYAYSDTALENYLGFANAKTSLSAKEKEVVNLAVSEVNNCIYCLSAHTAIGKMNGFTDEQILELRAGHSSVNDKLNALAALAKNITENRGRTDAAVLENYFNAGYTKANLIDTISLVGDKTISNYIHSTTQVPVDFPVAQPLAETVA</sequence>
<name>A0A090VHE1_9FLAO</name>
<proteinExistence type="predicted"/>
<dbReference type="InterPro" id="IPR004675">
    <property type="entry name" value="AhpD_core"/>
</dbReference>
<dbReference type="SUPFAM" id="SSF69118">
    <property type="entry name" value="AhpD-like"/>
    <property type="match status" value="1"/>
</dbReference>
<dbReference type="Proteomes" id="UP000029644">
    <property type="component" value="Unassembled WGS sequence"/>
</dbReference>
<dbReference type="Pfam" id="PF02627">
    <property type="entry name" value="CMD"/>
    <property type="match status" value="1"/>
</dbReference>
<dbReference type="Gene3D" id="1.20.1290.10">
    <property type="entry name" value="AhpD-like"/>
    <property type="match status" value="1"/>
</dbReference>
<reference evidence="2 3" key="1">
    <citation type="journal article" date="2014" name="Genome Announc.">
        <title>Draft Genome Sequences of Marine Flavobacterium Algibacter lectus Strains SS8 and NR4.</title>
        <authorList>
            <person name="Takatani N."/>
            <person name="Nakanishi M."/>
            <person name="Meirelles P."/>
            <person name="Mino S."/>
            <person name="Suda W."/>
            <person name="Oshima K."/>
            <person name="Hattori M."/>
            <person name="Ohkuma M."/>
            <person name="Hosokawa M."/>
            <person name="Miyashita K."/>
            <person name="Thompson F.L."/>
            <person name="Niwa A."/>
            <person name="Sawabe T."/>
            <person name="Sawabe T."/>
        </authorList>
    </citation>
    <scope>NUCLEOTIDE SEQUENCE [LARGE SCALE GENOMIC DNA]</scope>
    <source>
        <strain evidence="2 3">JCM 19300</strain>
    </source>
</reference>
<dbReference type="InterPro" id="IPR003779">
    <property type="entry name" value="CMD-like"/>
</dbReference>
<dbReference type="NCBIfam" id="TIGR00778">
    <property type="entry name" value="ahpD_dom"/>
    <property type="match status" value="1"/>
</dbReference>
<organism evidence="2 3">
    <name type="scientific">Algibacter lectus</name>
    <dbReference type="NCBI Taxonomy" id="221126"/>
    <lineage>
        <taxon>Bacteria</taxon>
        <taxon>Pseudomonadati</taxon>
        <taxon>Bacteroidota</taxon>
        <taxon>Flavobacteriia</taxon>
        <taxon>Flavobacteriales</taxon>
        <taxon>Flavobacteriaceae</taxon>
        <taxon>Algibacter</taxon>
    </lineage>
</organism>
<gene>
    <name evidence="2" type="ORF">JCM19300_3342</name>
</gene>
<dbReference type="InterPro" id="IPR029032">
    <property type="entry name" value="AhpD-like"/>
</dbReference>
<dbReference type="PANTHER" id="PTHR35446:SF3">
    <property type="entry name" value="CMD DOMAIN-CONTAINING PROTEIN"/>
    <property type="match status" value="1"/>
</dbReference>
<dbReference type="AlphaFoldDB" id="A0A090VHE1"/>